<proteinExistence type="predicted"/>
<dbReference type="Proteomes" id="UP001165122">
    <property type="component" value="Unassembled WGS sequence"/>
</dbReference>
<dbReference type="EMBL" id="BRXW01000336">
    <property type="protein sequence ID" value="GMI18485.1"/>
    <property type="molecule type" value="Genomic_DNA"/>
</dbReference>
<evidence type="ECO:0000256" key="1">
    <source>
        <dbReference type="SAM" id="MobiDB-lite"/>
    </source>
</evidence>
<keyword evidence="3" id="KW-1185">Reference proteome</keyword>
<gene>
    <name evidence="2" type="ORF">TrLO_g14650</name>
</gene>
<name>A0A9W7L112_9STRA</name>
<sequence>MSSHENQSKFDSYQPRRRDEDGGSQDFINNIPSAPPLTDDEKGLTANSISLFENLSKAKRVAGTASDSVEKFLH</sequence>
<dbReference type="AlphaFoldDB" id="A0A9W7L112"/>
<evidence type="ECO:0000313" key="2">
    <source>
        <dbReference type="EMBL" id="GMI18485.1"/>
    </source>
</evidence>
<comment type="caution">
    <text evidence="2">The sequence shown here is derived from an EMBL/GenBank/DDBJ whole genome shotgun (WGS) entry which is preliminary data.</text>
</comment>
<organism evidence="2 3">
    <name type="scientific">Triparma laevis f. longispina</name>
    <dbReference type="NCBI Taxonomy" id="1714387"/>
    <lineage>
        <taxon>Eukaryota</taxon>
        <taxon>Sar</taxon>
        <taxon>Stramenopiles</taxon>
        <taxon>Ochrophyta</taxon>
        <taxon>Bolidophyceae</taxon>
        <taxon>Parmales</taxon>
        <taxon>Triparmaceae</taxon>
        <taxon>Triparma</taxon>
    </lineage>
</organism>
<accession>A0A9W7L112</accession>
<feature type="compositionally biased region" description="Polar residues" evidence="1">
    <location>
        <begin position="1"/>
        <end position="11"/>
    </location>
</feature>
<reference evidence="3" key="1">
    <citation type="journal article" date="2023" name="Commun. Biol.">
        <title>Genome analysis of Parmales, the sister group of diatoms, reveals the evolutionary specialization of diatoms from phago-mixotrophs to photoautotrophs.</title>
        <authorList>
            <person name="Ban H."/>
            <person name="Sato S."/>
            <person name="Yoshikawa S."/>
            <person name="Yamada K."/>
            <person name="Nakamura Y."/>
            <person name="Ichinomiya M."/>
            <person name="Sato N."/>
            <person name="Blanc-Mathieu R."/>
            <person name="Endo H."/>
            <person name="Kuwata A."/>
            <person name="Ogata H."/>
        </authorList>
    </citation>
    <scope>NUCLEOTIDE SEQUENCE [LARGE SCALE GENOMIC DNA]</scope>
    <source>
        <strain evidence="3">NIES 3700</strain>
    </source>
</reference>
<evidence type="ECO:0000313" key="3">
    <source>
        <dbReference type="Proteomes" id="UP001165122"/>
    </source>
</evidence>
<feature type="region of interest" description="Disordered" evidence="1">
    <location>
        <begin position="1"/>
        <end position="42"/>
    </location>
</feature>
<protein>
    <submittedName>
        <fullName evidence="2">Uncharacterized protein</fullName>
    </submittedName>
</protein>